<keyword evidence="1" id="KW-1185">Reference proteome</keyword>
<reference evidence="2" key="1">
    <citation type="submission" date="2022-11" db="UniProtKB">
        <authorList>
            <consortium name="WormBaseParasite"/>
        </authorList>
    </citation>
    <scope>IDENTIFICATION</scope>
</reference>
<dbReference type="WBParaSite" id="Minc3s03760g34725">
    <property type="protein sequence ID" value="Minc3s03760g34725"/>
    <property type="gene ID" value="Minc3s03760g34725"/>
</dbReference>
<protein>
    <submittedName>
        <fullName evidence="2">Uncharacterized protein</fullName>
    </submittedName>
</protein>
<dbReference type="Proteomes" id="UP000887563">
    <property type="component" value="Unplaced"/>
</dbReference>
<proteinExistence type="predicted"/>
<accession>A0A914N8K3</accession>
<name>A0A914N8K3_MELIC</name>
<sequence>MQNLLIFSSRIKCLGKAQVKFVKIQDVLLENAWLPSLIEYLNNVLWKLGIRFRWKRRTDSWLFCHAVLVVFSSKT</sequence>
<organism evidence="1 2">
    <name type="scientific">Meloidogyne incognita</name>
    <name type="common">Southern root-knot nematode worm</name>
    <name type="synonym">Oxyuris incognita</name>
    <dbReference type="NCBI Taxonomy" id="6306"/>
    <lineage>
        <taxon>Eukaryota</taxon>
        <taxon>Metazoa</taxon>
        <taxon>Ecdysozoa</taxon>
        <taxon>Nematoda</taxon>
        <taxon>Chromadorea</taxon>
        <taxon>Rhabditida</taxon>
        <taxon>Tylenchina</taxon>
        <taxon>Tylenchomorpha</taxon>
        <taxon>Tylenchoidea</taxon>
        <taxon>Meloidogynidae</taxon>
        <taxon>Meloidogyninae</taxon>
        <taxon>Meloidogyne</taxon>
        <taxon>Meloidogyne incognita group</taxon>
    </lineage>
</organism>
<evidence type="ECO:0000313" key="1">
    <source>
        <dbReference type="Proteomes" id="UP000887563"/>
    </source>
</evidence>
<evidence type="ECO:0000313" key="2">
    <source>
        <dbReference type="WBParaSite" id="Minc3s03760g34725"/>
    </source>
</evidence>
<dbReference type="AlphaFoldDB" id="A0A914N8K3"/>